<protein>
    <recommendedName>
        <fullName evidence="2">Calcineurin-like phosphoesterase domain-containing protein</fullName>
    </recommendedName>
</protein>
<dbReference type="EMBL" id="LAZR01020086">
    <property type="protein sequence ID" value="KKL90156.1"/>
    <property type="molecule type" value="Genomic_DNA"/>
</dbReference>
<evidence type="ECO:0000313" key="1">
    <source>
        <dbReference type="EMBL" id="KKL90156.1"/>
    </source>
</evidence>
<dbReference type="AlphaFoldDB" id="A0A0F9GHW7"/>
<comment type="caution">
    <text evidence="1">The sequence shown here is derived from an EMBL/GenBank/DDBJ whole genome shotgun (WGS) entry which is preliminary data.</text>
</comment>
<reference evidence="1" key="1">
    <citation type="journal article" date="2015" name="Nature">
        <title>Complex archaea that bridge the gap between prokaryotes and eukaryotes.</title>
        <authorList>
            <person name="Spang A."/>
            <person name="Saw J.H."/>
            <person name="Jorgensen S.L."/>
            <person name="Zaremba-Niedzwiedzka K."/>
            <person name="Martijn J."/>
            <person name="Lind A.E."/>
            <person name="van Eijk R."/>
            <person name="Schleper C."/>
            <person name="Guy L."/>
            <person name="Ettema T.J."/>
        </authorList>
    </citation>
    <scope>NUCLEOTIDE SEQUENCE</scope>
</reference>
<proteinExistence type="predicted"/>
<accession>A0A0F9GHW7</accession>
<sequence>MELTVFKPETAPSFFLPTLREVVIVPLGDIQAGAAGCDLPRLKRHIAWALETFGDNLYFLGMGDYLDVASPSNRKAIYRLKGDAYDSVNAMMDRAMDAELDKLKKVLAPTRGRWLGLIRGHHEYHFSTTTSDAKLAEYLGCPLLGHCALIHLILRDEAGRRKAVAKLWVHHGVGAGVTLEAGIRKIRGSVVPYWFANAYLVGHYHQKSTTPVPWIDTVLVNDKPEWTSVSRYIISTGSFLKGYQEQSIDAMGLPAGDYVEKAMLPPNVLGGPVVFIRPKVVHNRALVDVNVSV</sequence>
<organism evidence="1">
    <name type="scientific">marine sediment metagenome</name>
    <dbReference type="NCBI Taxonomy" id="412755"/>
    <lineage>
        <taxon>unclassified sequences</taxon>
        <taxon>metagenomes</taxon>
        <taxon>ecological metagenomes</taxon>
    </lineage>
</organism>
<name>A0A0F9GHW7_9ZZZZ</name>
<evidence type="ECO:0008006" key="2">
    <source>
        <dbReference type="Google" id="ProtNLM"/>
    </source>
</evidence>
<gene>
    <name evidence="1" type="ORF">LCGC14_1907520</name>
</gene>